<dbReference type="GO" id="GO:0005975">
    <property type="term" value="P:carbohydrate metabolic process"/>
    <property type="evidence" value="ECO:0007669"/>
    <property type="project" value="InterPro"/>
</dbReference>
<dbReference type="InterPro" id="IPR002509">
    <property type="entry name" value="NODB_dom"/>
</dbReference>
<evidence type="ECO:0000256" key="4">
    <source>
        <dbReference type="ARBA" id="ARBA00032976"/>
    </source>
</evidence>
<keyword evidence="7" id="KW-1185">Reference proteome</keyword>
<dbReference type="RefSeq" id="WP_269333089.1">
    <property type="nucleotide sequence ID" value="NZ_JAMZFT010000002.1"/>
</dbReference>
<feature type="domain" description="NodB homology" evidence="5">
    <location>
        <begin position="73"/>
        <end position="290"/>
    </location>
</feature>
<dbReference type="PANTHER" id="PTHR43123:SF1">
    <property type="entry name" value="POLYSACCHARIDE DEACETYLASE-RELATED"/>
    <property type="match status" value="1"/>
</dbReference>
<evidence type="ECO:0000259" key="5">
    <source>
        <dbReference type="PROSITE" id="PS51677"/>
    </source>
</evidence>
<dbReference type="EMBL" id="JAMZFT010000002">
    <property type="protein sequence ID" value="MCP1337158.1"/>
    <property type="molecule type" value="Genomic_DNA"/>
</dbReference>
<dbReference type="InterPro" id="IPR017625">
    <property type="entry name" value="PuuE"/>
</dbReference>
<dbReference type="NCBIfam" id="TIGR03212">
    <property type="entry name" value="uraD_N-term-dom"/>
    <property type="match status" value="1"/>
</dbReference>
<dbReference type="AlphaFoldDB" id="A0A9J6PFC0"/>
<dbReference type="SUPFAM" id="SSF88713">
    <property type="entry name" value="Glycoside hydrolase/deacetylase"/>
    <property type="match status" value="1"/>
</dbReference>
<gene>
    <name evidence="6" type="primary">puuE</name>
    <name evidence="6" type="ORF">NJQ99_12100</name>
</gene>
<dbReference type="Pfam" id="PF01522">
    <property type="entry name" value="Polysacc_deac_1"/>
    <property type="match status" value="1"/>
</dbReference>
<evidence type="ECO:0000256" key="1">
    <source>
        <dbReference type="ARBA" id="ARBA00003236"/>
    </source>
</evidence>
<accession>A0A9J6PFC0</accession>
<comment type="function">
    <text evidence="1">Is involved in generating a small heat-stable compound (Nod), an acylated oligomer of N-acetylglucosamine, that stimulates mitosis in various plant protoplasts.</text>
</comment>
<dbReference type="GO" id="GO:0016810">
    <property type="term" value="F:hydrolase activity, acting on carbon-nitrogen (but not peptide) bonds"/>
    <property type="evidence" value="ECO:0007669"/>
    <property type="project" value="InterPro"/>
</dbReference>
<evidence type="ECO:0000313" key="7">
    <source>
        <dbReference type="Proteomes" id="UP001055804"/>
    </source>
</evidence>
<evidence type="ECO:0000256" key="3">
    <source>
        <dbReference type="ARBA" id="ARBA00020071"/>
    </source>
</evidence>
<evidence type="ECO:0000313" key="6">
    <source>
        <dbReference type="EMBL" id="MCP1337158.1"/>
    </source>
</evidence>
<dbReference type="Gene3D" id="3.20.20.370">
    <property type="entry name" value="Glycoside hydrolase/deacetylase"/>
    <property type="match status" value="1"/>
</dbReference>
<dbReference type="InterPro" id="IPR011330">
    <property type="entry name" value="Glyco_hydro/deAcase_b/a-brl"/>
</dbReference>
<comment type="similarity">
    <text evidence="2">Belongs to the polysaccharide deacetylase family.</text>
</comment>
<dbReference type="PANTHER" id="PTHR43123">
    <property type="entry name" value="POLYSACCHARIDE DEACETYLASE-RELATED"/>
    <property type="match status" value="1"/>
</dbReference>
<reference evidence="6" key="1">
    <citation type="submission" date="2022-06" db="EMBL/GenBank/DDBJ databases">
        <title>Isolation and Genomics of Futiania mangrovii gen. nov., sp. nov., a Rare and Metabolically-versatile member in the Class Alphaproteobacteria.</title>
        <authorList>
            <person name="Liu L."/>
            <person name="Huang W.-C."/>
            <person name="Pan J."/>
            <person name="Li J."/>
            <person name="Huang Y."/>
            <person name="Du H."/>
            <person name="Liu Y."/>
            <person name="Li M."/>
        </authorList>
    </citation>
    <scope>NUCLEOTIDE SEQUENCE</scope>
    <source>
        <strain evidence="6">FT118</strain>
    </source>
</reference>
<dbReference type="Proteomes" id="UP001055804">
    <property type="component" value="Unassembled WGS sequence"/>
</dbReference>
<protein>
    <recommendedName>
        <fullName evidence="3">Chitooligosaccharide deacetylase</fullName>
    </recommendedName>
    <alternativeName>
        <fullName evidence="4">Nodulation protein B</fullName>
    </alternativeName>
</protein>
<dbReference type="CDD" id="cd10977">
    <property type="entry name" value="CE4_PuuE_SpCDA1"/>
    <property type="match status" value="1"/>
</dbReference>
<dbReference type="PROSITE" id="PS51677">
    <property type="entry name" value="NODB"/>
    <property type="match status" value="1"/>
</dbReference>
<evidence type="ECO:0000256" key="2">
    <source>
        <dbReference type="ARBA" id="ARBA00010973"/>
    </source>
</evidence>
<comment type="caution">
    <text evidence="6">The sequence shown here is derived from an EMBL/GenBank/DDBJ whole genome shotgun (WGS) entry which is preliminary data.</text>
</comment>
<organism evidence="6 7">
    <name type="scientific">Futiania mangrovi</name>
    <dbReference type="NCBI Taxonomy" id="2959716"/>
    <lineage>
        <taxon>Bacteria</taxon>
        <taxon>Pseudomonadati</taxon>
        <taxon>Pseudomonadota</taxon>
        <taxon>Alphaproteobacteria</taxon>
        <taxon>Futianiales</taxon>
        <taxon>Futianiaceae</taxon>
        <taxon>Futiania</taxon>
    </lineage>
</organism>
<sequence>MPPSKYPRDLVGYGATPPETEWPGGARLAVQFVVNYEEGGENCILHGDAASEGILTDMPGHPSLGAWEGRRNLMVESIYEYGSRVGLWRLLELFGSRGAPFTAFAVGMALERYPEAGRALAEAGHEVACHGYRWIDYSQVDEATERDHIRRAVKAIKDTTGERPLGWFAGRMSDHSRRLMMEEGGFLYDSDSYADDVPYWIVEQGKPLLIVPYSLDNNDMRFSNMNGFVTGREFFDYLKDAFDVLMEESRRTPRMMSIGLHPRLIGRPGRLAGLARFLDYALEHPDAWVCRRIDIARHWMETHPFSPKG</sequence>
<proteinExistence type="inferred from homology"/>
<name>A0A9J6PFC0_9PROT</name>